<sequence>MSKILKVALAALPLLILGCDSKPSLEERREIIRELAIKMDRGMPDNQKIKLLKPCCDKGIGELCFMMILLEMPKDGVNNRDNEKYIKRLKHAYDNSIDEQTKRAIKNSIYHLEKELGR</sequence>
<proteinExistence type="predicted"/>
<name>A0A6G5QQ35_CAMRE</name>
<dbReference type="Proteomes" id="UP000502377">
    <property type="component" value="Chromosome"/>
</dbReference>
<accession>A0A6G5QQ35</accession>
<dbReference type="RefSeq" id="WP_002944002.1">
    <property type="nucleotide sequence ID" value="NZ_CP012543.1"/>
</dbReference>
<organism evidence="1 2">
    <name type="scientific">Campylobacter rectus</name>
    <name type="common">Wolinella recta</name>
    <dbReference type="NCBI Taxonomy" id="203"/>
    <lineage>
        <taxon>Bacteria</taxon>
        <taxon>Pseudomonadati</taxon>
        <taxon>Campylobacterota</taxon>
        <taxon>Epsilonproteobacteria</taxon>
        <taxon>Campylobacterales</taxon>
        <taxon>Campylobacteraceae</taxon>
        <taxon>Campylobacter</taxon>
    </lineage>
</organism>
<evidence type="ECO:0008006" key="3">
    <source>
        <dbReference type="Google" id="ProtNLM"/>
    </source>
</evidence>
<gene>
    <name evidence="1" type="ORF">CRECT_2136</name>
</gene>
<protein>
    <recommendedName>
        <fullName evidence="3">Lipoprotein</fullName>
    </recommendedName>
</protein>
<dbReference type="PROSITE" id="PS51257">
    <property type="entry name" value="PROKAR_LIPOPROTEIN"/>
    <property type="match status" value="1"/>
</dbReference>
<evidence type="ECO:0000313" key="1">
    <source>
        <dbReference type="EMBL" id="QCD47739.1"/>
    </source>
</evidence>
<dbReference type="KEGG" id="crx:CRECT_2136"/>
<dbReference type="EMBL" id="CP012543">
    <property type="protein sequence ID" value="QCD47739.1"/>
    <property type="molecule type" value="Genomic_DNA"/>
</dbReference>
<evidence type="ECO:0000313" key="2">
    <source>
        <dbReference type="Proteomes" id="UP000502377"/>
    </source>
</evidence>
<reference evidence="1 2" key="1">
    <citation type="submission" date="2016-07" db="EMBL/GenBank/DDBJ databases">
        <title>Comparative genomics of the Campylobacter concisus group.</title>
        <authorList>
            <person name="Miller W.G."/>
            <person name="Yee E."/>
            <person name="Chapman M.H."/>
            <person name="Huynh S."/>
            <person name="Bono J.L."/>
            <person name="On S.L.W."/>
            <person name="StLeger J."/>
            <person name="Foster G."/>
            <person name="Parker C.T."/>
        </authorList>
    </citation>
    <scope>NUCLEOTIDE SEQUENCE [LARGE SCALE GENOMIC DNA]</scope>
    <source>
        <strain evidence="1 2">ATCC 33238</strain>
    </source>
</reference>
<dbReference type="AlphaFoldDB" id="A0A6G5QQ35"/>